<dbReference type="EMBL" id="JAACFV010000280">
    <property type="protein sequence ID" value="KAF7502270.1"/>
    <property type="molecule type" value="Genomic_DNA"/>
</dbReference>
<feature type="compositionally biased region" description="Polar residues" evidence="1">
    <location>
        <begin position="1"/>
        <end position="18"/>
    </location>
</feature>
<keyword evidence="3" id="KW-1185">Reference proteome</keyword>
<evidence type="ECO:0000313" key="3">
    <source>
        <dbReference type="Proteomes" id="UP000606974"/>
    </source>
</evidence>
<evidence type="ECO:0000313" key="2">
    <source>
        <dbReference type="EMBL" id="KAF7502270.1"/>
    </source>
</evidence>
<organism evidence="2 3">
    <name type="scientific">Endocarpon pusillum</name>
    <dbReference type="NCBI Taxonomy" id="364733"/>
    <lineage>
        <taxon>Eukaryota</taxon>
        <taxon>Fungi</taxon>
        <taxon>Dikarya</taxon>
        <taxon>Ascomycota</taxon>
        <taxon>Pezizomycotina</taxon>
        <taxon>Eurotiomycetes</taxon>
        <taxon>Chaetothyriomycetidae</taxon>
        <taxon>Verrucariales</taxon>
        <taxon>Verrucariaceae</taxon>
        <taxon>Endocarpon</taxon>
    </lineage>
</organism>
<sequence length="57" mass="6367">MSKNGQPKDTYTPSSVFTNHHPGECSKYIPEPTRLLVQEEKTARGAFTGSKPNRLHP</sequence>
<dbReference type="Proteomes" id="UP000606974">
    <property type="component" value="Unassembled WGS sequence"/>
</dbReference>
<reference evidence="2" key="1">
    <citation type="submission" date="2020-02" db="EMBL/GenBank/DDBJ databases">
        <authorList>
            <person name="Palmer J.M."/>
        </authorList>
    </citation>
    <scope>NUCLEOTIDE SEQUENCE</scope>
    <source>
        <strain evidence="2">EPUS1.4</strain>
        <tissue evidence="2">Thallus</tissue>
    </source>
</reference>
<proteinExistence type="predicted"/>
<feature type="region of interest" description="Disordered" evidence="1">
    <location>
        <begin position="1"/>
        <end position="29"/>
    </location>
</feature>
<protein>
    <submittedName>
        <fullName evidence="2">Uncharacterized protein</fullName>
    </submittedName>
</protein>
<evidence type="ECO:0000256" key="1">
    <source>
        <dbReference type="SAM" id="MobiDB-lite"/>
    </source>
</evidence>
<name>A0A8H7DYD9_9EURO</name>
<accession>A0A8H7DYD9</accession>
<gene>
    <name evidence="2" type="ORF">GJ744_006276</name>
</gene>
<dbReference type="AlphaFoldDB" id="A0A8H7DYD9"/>
<comment type="caution">
    <text evidence="2">The sequence shown here is derived from an EMBL/GenBank/DDBJ whole genome shotgun (WGS) entry which is preliminary data.</text>
</comment>